<keyword evidence="1" id="KW-0472">Membrane</keyword>
<evidence type="ECO:0000256" key="1">
    <source>
        <dbReference type="SAM" id="Phobius"/>
    </source>
</evidence>
<evidence type="ECO:0000313" key="3">
    <source>
        <dbReference type="Proteomes" id="UP001501442"/>
    </source>
</evidence>
<evidence type="ECO:0000313" key="2">
    <source>
        <dbReference type="EMBL" id="GAA4638979.1"/>
    </source>
</evidence>
<dbReference type="Proteomes" id="UP001501442">
    <property type="component" value="Unassembled WGS sequence"/>
</dbReference>
<gene>
    <name evidence="2" type="ORF">GCM10023196_098790</name>
</gene>
<sequence>MPYAVPVSDRALFRSTHRKQANRREHHMKHRIVVLGAGGTFVAHRILVVATQMQARTEGLDGL</sequence>
<accession>A0ABP8USD6</accession>
<proteinExistence type="predicted"/>
<keyword evidence="1" id="KW-0812">Transmembrane</keyword>
<organism evidence="2 3">
    <name type="scientific">Actinoallomurus vinaceus</name>
    <dbReference type="NCBI Taxonomy" id="1080074"/>
    <lineage>
        <taxon>Bacteria</taxon>
        <taxon>Bacillati</taxon>
        <taxon>Actinomycetota</taxon>
        <taxon>Actinomycetes</taxon>
        <taxon>Streptosporangiales</taxon>
        <taxon>Thermomonosporaceae</taxon>
        <taxon>Actinoallomurus</taxon>
    </lineage>
</organism>
<reference evidence="3" key="1">
    <citation type="journal article" date="2019" name="Int. J. Syst. Evol. Microbiol.">
        <title>The Global Catalogue of Microorganisms (GCM) 10K type strain sequencing project: providing services to taxonomists for standard genome sequencing and annotation.</title>
        <authorList>
            <consortium name="The Broad Institute Genomics Platform"/>
            <consortium name="The Broad Institute Genome Sequencing Center for Infectious Disease"/>
            <person name="Wu L."/>
            <person name="Ma J."/>
        </authorList>
    </citation>
    <scope>NUCLEOTIDE SEQUENCE [LARGE SCALE GENOMIC DNA]</scope>
    <source>
        <strain evidence="3">JCM 17939</strain>
    </source>
</reference>
<comment type="caution">
    <text evidence="2">The sequence shown here is derived from an EMBL/GenBank/DDBJ whole genome shotgun (WGS) entry which is preliminary data.</text>
</comment>
<keyword evidence="3" id="KW-1185">Reference proteome</keyword>
<name>A0ABP8USD6_9ACTN</name>
<keyword evidence="1" id="KW-1133">Transmembrane helix</keyword>
<feature type="transmembrane region" description="Helical" evidence="1">
    <location>
        <begin position="32"/>
        <end position="53"/>
    </location>
</feature>
<dbReference type="EMBL" id="BAABHK010000025">
    <property type="protein sequence ID" value="GAA4638979.1"/>
    <property type="molecule type" value="Genomic_DNA"/>
</dbReference>
<protein>
    <submittedName>
        <fullName evidence="2">Uncharacterized protein</fullName>
    </submittedName>
</protein>